<dbReference type="PROSITE" id="PS51462">
    <property type="entry name" value="NUDIX"/>
    <property type="match status" value="2"/>
</dbReference>
<evidence type="ECO:0000259" key="6">
    <source>
        <dbReference type="PROSITE" id="PS51462"/>
    </source>
</evidence>
<comment type="cofactor">
    <cofactor evidence="1">
        <name>Mg(2+)</name>
        <dbReference type="ChEBI" id="CHEBI:18420"/>
    </cofactor>
</comment>
<evidence type="ECO:0000313" key="8">
    <source>
        <dbReference type="Proteomes" id="UP001224433"/>
    </source>
</evidence>
<dbReference type="Gene3D" id="3.90.79.10">
    <property type="entry name" value="Nucleoside Triphosphate Pyrophosphohydrolase"/>
    <property type="match status" value="2"/>
</dbReference>
<dbReference type="PROSITE" id="PS00893">
    <property type="entry name" value="NUDIX_BOX"/>
    <property type="match status" value="2"/>
</dbReference>
<dbReference type="Proteomes" id="UP001224433">
    <property type="component" value="Chromosome"/>
</dbReference>
<dbReference type="InterPro" id="IPR015797">
    <property type="entry name" value="NUDIX_hydrolase-like_dom_sf"/>
</dbReference>
<dbReference type="InterPro" id="IPR020084">
    <property type="entry name" value="NUDIX_hydrolase_CS"/>
</dbReference>
<evidence type="ECO:0000256" key="5">
    <source>
        <dbReference type="SAM" id="MobiDB-lite"/>
    </source>
</evidence>
<dbReference type="CDD" id="cd04683">
    <property type="entry name" value="NUDIX_Hydrolase"/>
    <property type="match status" value="1"/>
</dbReference>
<dbReference type="PANTHER" id="PTHR43046:SF14">
    <property type="entry name" value="MUTT_NUDIX FAMILY PROTEIN"/>
    <property type="match status" value="1"/>
</dbReference>
<dbReference type="Pfam" id="PF00293">
    <property type="entry name" value="NUDIX"/>
    <property type="match status" value="2"/>
</dbReference>
<comment type="similarity">
    <text evidence="2 4">Belongs to the Nudix hydrolase family.</text>
</comment>
<dbReference type="RefSeq" id="WP_147961548.1">
    <property type="nucleotide sequence ID" value="NZ_CP120983.1"/>
</dbReference>
<dbReference type="PRINTS" id="PR00502">
    <property type="entry name" value="NUDIXFAMILY"/>
</dbReference>
<accession>A0ABY9J655</accession>
<keyword evidence="3 4" id="KW-0378">Hydrolase</keyword>
<feature type="domain" description="Nudix hydrolase" evidence="6">
    <location>
        <begin position="16"/>
        <end position="147"/>
    </location>
</feature>
<feature type="domain" description="Nudix hydrolase" evidence="6">
    <location>
        <begin position="172"/>
        <end position="307"/>
    </location>
</feature>
<evidence type="ECO:0000256" key="4">
    <source>
        <dbReference type="RuleBase" id="RU003476"/>
    </source>
</evidence>
<evidence type="ECO:0000256" key="2">
    <source>
        <dbReference type="ARBA" id="ARBA00005582"/>
    </source>
</evidence>
<dbReference type="SUPFAM" id="SSF55811">
    <property type="entry name" value="Nudix"/>
    <property type="match status" value="2"/>
</dbReference>
<dbReference type="InterPro" id="IPR000086">
    <property type="entry name" value="NUDIX_hydrolase_dom"/>
</dbReference>
<dbReference type="InterPro" id="IPR020476">
    <property type="entry name" value="Nudix_hydrolase"/>
</dbReference>
<reference evidence="7 8" key="1">
    <citation type="submission" date="2023-03" db="EMBL/GenBank/DDBJ databases">
        <title>Isolation and description of six Streptomyces strains from soil environments, able to metabolize different microbial glucans.</title>
        <authorList>
            <person name="Widen T."/>
            <person name="Larsbrink J."/>
        </authorList>
    </citation>
    <scope>NUCLEOTIDE SEQUENCE [LARGE SCALE GENOMIC DNA]</scope>
    <source>
        <strain evidence="7 8">Alt3</strain>
    </source>
</reference>
<sequence>MTRTETTTTASHEPTDGLPGTAALLVDDAGRYLLHLRDANKPIWAPGQWAFPGGNTEPGETCDQAMARELYEETRLSVPGLAPFVMLETLDAADTLTNRVLVYLGTLNRPAHEIPLHEGIELRWTHAAETVHMAMEPGTAAAIQEHLRHPHPRPDTDGRPPTVRIPAVREPRERSIVGAHLYLERDGAVLLGRRHPDSVFAPSTWHLPAGHREADESALACVVRETAEETGIVIAESDLSLVHTLDLRHPGSPVSRVQLFFAASRWHGEPRVLEPDRCTEWRWWPLQALPEPLVAYAATALTAIARGESYARTGWPS</sequence>
<protein>
    <submittedName>
        <fullName evidence="7">NUDIX domain-containing protein</fullName>
    </submittedName>
</protein>
<keyword evidence="8" id="KW-1185">Reference proteome</keyword>
<evidence type="ECO:0000256" key="3">
    <source>
        <dbReference type="ARBA" id="ARBA00022801"/>
    </source>
</evidence>
<dbReference type="PANTHER" id="PTHR43046">
    <property type="entry name" value="GDP-MANNOSE MANNOSYL HYDROLASE"/>
    <property type="match status" value="1"/>
</dbReference>
<evidence type="ECO:0000256" key="1">
    <source>
        <dbReference type="ARBA" id="ARBA00001946"/>
    </source>
</evidence>
<evidence type="ECO:0000313" key="7">
    <source>
        <dbReference type="EMBL" id="WLQ62349.1"/>
    </source>
</evidence>
<gene>
    <name evidence="7" type="ORF">P8A20_01540</name>
</gene>
<organism evidence="7 8">
    <name type="scientific">Streptomyces glycanivorans</name>
    <dbReference type="NCBI Taxonomy" id="3033808"/>
    <lineage>
        <taxon>Bacteria</taxon>
        <taxon>Bacillati</taxon>
        <taxon>Actinomycetota</taxon>
        <taxon>Actinomycetes</taxon>
        <taxon>Kitasatosporales</taxon>
        <taxon>Streptomycetaceae</taxon>
        <taxon>Streptomyces</taxon>
    </lineage>
</organism>
<proteinExistence type="inferred from homology"/>
<feature type="region of interest" description="Disordered" evidence="5">
    <location>
        <begin position="1"/>
        <end position="21"/>
    </location>
</feature>
<name>A0ABY9J655_9ACTN</name>
<dbReference type="EMBL" id="CP120983">
    <property type="protein sequence ID" value="WLQ62349.1"/>
    <property type="molecule type" value="Genomic_DNA"/>
</dbReference>